<sequence>MSWVVDVSRCLGLMDVGSRDVGRRGAGPSGPLRRNTKSSGWLLGSPMCRGTSQPAPKKKLHRSGSRSTPCLNDTVPTGARKPSDGDLAGGRESLLSTPATSSVDSLECEPPLVPGTSTPAPVPGHGSAVVVTMAYNDTPRASLTRSCEVLGITETEDTLEDSSVSGETPARARSVSRLDCSVNYSDSPPLVPAGPHGSKDSPRGVFMEARDTLVTRLCAGGSRVPPLPDSEHPSRVFTARHRFARSEHSLSQPAPQRRISHHALLKGRERPGGVGGRSRSEHALIRPSWLGGQPPEQPLGSQWSIWAQDLLDSLHQMNAQANRTPSPTSTLASSTSTIASTASSRGGGRRAPRLARCRGSGGSQEHQVSVDLLSQEICMLLVEWLARLRSCVASGQVMYWYLDAFFLYVS</sequence>
<feature type="compositionally biased region" description="Polar residues" evidence="1">
    <location>
        <begin position="94"/>
        <end position="104"/>
    </location>
</feature>
<evidence type="ECO:0000256" key="1">
    <source>
        <dbReference type="SAM" id="MobiDB-lite"/>
    </source>
</evidence>
<feature type="compositionally biased region" description="Basic residues" evidence="1">
    <location>
        <begin position="347"/>
        <end position="356"/>
    </location>
</feature>
<evidence type="ECO:0000313" key="2">
    <source>
        <dbReference type="EMBL" id="KAK4293080.1"/>
    </source>
</evidence>
<proteinExistence type="predicted"/>
<feature type="region of interest" description="Disordered" evidence="1">
    <location>
        <begin position="320"/>
        <end position="363"/>
    </location>
</feature>
<dbReference type="AlphaFoldDB" id="A0AAE1NQ02"/>
<feature type="compositionally biased region" description="Polar residues" evidence="1">
    <location>
        <begin position="65"/>
        <end position="75"/>
    </location>
</feature>
<feature type="region of interest" description="Disordered" evidence="1">
    <location>
        <begin position="17"/>
        <end position="108"/>
    </location>
</feature>
<accession>A0AAE1NQ02</accession>
<gene>
    <name evidence="2" type="ORF">Pmani_034195</name>
</gene>
<dbReference type="Proteomes" id="UP001292094">
    <property type="component" value="Unassembled WGS sequence"/>
</dbReference>
<reference evidence="2" key="1">
    <citation type="submission" date="2023-11" db="EMBL/GenBank/DDBJ databases">
        <title>Genome assemblies of two species of porcelain crab, Petrolisthes cinctipes and Petrolisthes manimaculis (Anomura: Porcellanidae).</title>
        <authorList>
            <person name="Angst P."/>
        </authorList>
    </citation>
    <scope>NUCLEOTIDE SEQUENCE</scope>
    <source>
        <strain evidence="2">PB745_02</strain>
        <tissue evidence="2">Gill</tissue>
    </source>
</reference>
<protein>
    <submittedName>
        <fullName evidence="2">Uncharacterized protein</fullName>
    </submittedName>
</protein>
<evidence type="ECO:0000313" key="3">
    <source>
        <dbReference type="Proteomes" id="UP001292094"/>
    </source>
</evidence>
<dbReference type="EMBL" id="JAWZYT010004643">
    <property type="protein sequence ID" value="KAK4293080.1"/>
    <property type="molecule type" value="Genomic_DNA"/>
</dbReference>
<organism evidence="2 3">
    <name type="scientific">Petrolisthes manimaculis</name>
    <dbReference type="NCBI Taxonomy" id="1843537"/>
    <lineage>
        <taxon>Eukaryota</taxon>
        <taxon>Metazoa</taxon>
        <taxon>Ecdysozoa</taxon>
        <taxon>Arthropoda</taxon>
        <taxon>Crustacea</taxon>
        <taxon>Multicrustacea</taxon>
        <taxon>Malacostraca</taxon>
        <taxon>Eumalacostraca</taxon>
        <taxon>Eucarida</taxon>
        <taxon>Decapoda</taxon>
        <taxon>Pleocyemata</taxon>
        <taxon>Anomura</taxon>
        <taxon>Galatheoidea</taxon>
        <taxon>Porcellanidae</taxon>
        <taxon>Petrolisthes</taxon>
    </lineage>
</organism>
<feature type="compositionally biased region" description="Low complexity" evidence="1">
    <location>
        <begin position="323"/>
        <end position="344"/>
    </location>
</feature>
<comment type="caution">
    <text evidence="2">The sequence shown here is derived from an EMBL/GenBank/DDBJ whole genome shotgun (WGS) entry which is preliminary data.</text>
</comment>
<feature type="region of interest" description="Disordered" evidence="1">
    <location>
        <begin position="245"/>
        <end position="293"/>
    </location>
</feature>
<name>A0AAE1NQ02_9EUCA</name>
<keyword evidence="3" id="KW-1185">Reference proteome</keyword>